<comment type="caution">
    <text evidence="2">The sequence shown here is derived from an EMBL/GenBank/DDBJ whole genome shotgun (WGS) entry which is preliminary data.</text>
</comment>
<keyword evidence="1" id="KW-0472">Membrane</keyword>
<proteinExistence type="predicted"/>
<evidence type="ECO:0000313" key="2">
    <source>
        <dbReference type="EMBL" id="OLU41529.1"/>
    </source>
</evidence>
<gene>
    <name evidence="2" type="ORF">BO222_03285</name>
</gene>
<organism evidence="2 3">
    <name type="scientific">Ileibacterium valens</name>
    <dbReference type="NCBI Taxonomy" id="1862668"/>
    <lineage>
        <taxon>Bacteria</taxon>
        <taxon>Bacillati</taxon>
        <taxon>Bacillota</taxon>
        <taxon>Erysipelotrichia</taxon>
        <taxon>Erysipelotrichales</taxon>
        <taxon>Erysipelotrichaceae</taxon>
        <taxon>Ileibacterium</taxon>
    </lineage>
</organism>
<protein>
    <submittedName>
        <fullName evidence="2">Uncharacterized protein</fullName>
    </submittedName>
</protein>
<dbReference type="AlphaFoldDB" id="A0A1U7NHN9"/>
<keyword evidence="3" id="KW-1185">Reference proteome</keyword>
<name>A0A1U7NHN9_9FIRM</name>
<reference evidence="2 3" key="1">
    <citation type="submission" date="2016-11" db="EMBL/GenBank/DDBJ databases">
        <title>Description of two novel members of the family Erysipelotrichaceae: Ileibacterium lipovorans gen. nov., sp. nov. and Dubosiella newyorkensis, gen. nov., sp. nov.</title>
        <authorList>
            <person name="Cox L.M."/>
            <person name="Sohn J."/>
            <person name="Tyrrell K.L."/>
            <person name="Citron D.M."/>
            <person name="Lawson P.A."/>
            <person name="Patel N.B."/>
            <person name="Iizumi T."/>
            <person name="Perez-Perez G.I."/>
            <person name="Goldstein E.J."/>
            <person name="Blaser M.J."/>
        </authorList>
    </citation>
    <scope>NUCLEOTIDE SEQUENCE [LARGE SCALE GENOMIC DNA]</scope>
    <source>
        <strain evidence="2 3">NYU-BL-A3</strain>
    </source>
</reference>
<keyword evidence="1" id="KW-1133">Transmembrane helix</keyword>
<keyword evidence="1" id="KW-0812">Transmembrane</keyword>
<accession>A0A1U7NHN9</accession>
<dbReference type="EMBL" id="MPJW01000082">
    <property type="protein sequence ID" value="OLU41529.1"/>
    <property type="molecule type" value="Genomic_DNA"/>
</dbReference>
<evidence type="ECO:0000256" key="1">
    <source>
        <dbReference type="SAM" id="Phobius"/>
    </source>
</evidence>
<feature type="transmembrane region" description="Helical" evidence="1">
    <location>
        <begin position="21"/>
        <end position="50"/>
    </location>
</feature>
<evidence type="ECO:0000313" key="3">
    <source>
        <dbReference type="Proteomes" id="UP000186341"/>
    </source>
</evidence>
<dbReference type="Proteomes" id="UP000186341">
    <property type="component" value="Unassembled WGS sequence"/>
</dbReference>
<sequence length="63" mass="7375">MAAAFTIFRIYPEYFGITSHWFLFSQSFLICLVSVSRSILNFLIILFKIFSDPVQVLMHQNIV</sequence>